<dbReference type="Proteomes" id="UP000004978">
    <property type="component" value="Unassembled WGS sequence"/>
</dbReference>
<dbReference type="GO" id="GO:0005829">
    <property type="term" value="C:cytosol"/>
    <property type="evidence" value="ECO:0007669"/>
    <property type="project" value="TreeGrafter"/>
</dbReference>
<comment type="function">
    <text evidence="10">Necessary for normal cell division and for the maintenance of normal septation.</text>
</comment>
<evidence type="ECO:0000256" key="8">
    <source>
        <dbReference type="ARBA" id="ARBA00023210"/>
    </source>
</evidence>
<keyword evidence="6" id="KW-0460">Magnesium</keyword>
<evidence type="ECO:0000256" key="9">
    <source>
        <dbReference type="ARBA" id="ARBA00023306"/>
    </source>
</evidence>
<keyword evidence="3 10" id="KW-0132">Cell division</keyword>
<comment type="similarity">
    <text evidence="2 10">Belongs to the TRAFAC class TrmE-Era-EngA-EngB-Septin-like GTPase superfamily. EngB GTPase family.</text>
</comment>
<keyword evidence="9 10" id="KW-0131">Cell cycle</keyword>
<sequence>MWKFLKSSSDRNNWLETDEIQVCLWGRSNVGKSSLLNALIGQNISFVSKTPGRTQLINYFADLNGKLIVDLPGYGFANMSKVQQEMMINNIKNFLLDSSSEKHIILLIDSRTGITKVDLEYLNFLKHLNWPIDLVYTKIDKLNQSQKHQLKKKHLEIVKNENLFFIHNFFFVSSQKKTNLDMLVEYIDNILYNH</sequence>
<keyword evidence="8 10" id="KW-0717">Septation</keyword>
<comment type="caution">
    <text evidence="12">The sequence shown here is derived from an EMBL/GenBank/DDBJ whole genome shotgun (WGS) entry which is preliminary data.</text>
</comment>
<evidence type="ECO:0000313" key="12">
    <source>
        <dbReference type="EMBL" id="EGV00175.1"/>
    </source>
</evidence>
<dbReference type="PANTHER" id="PTHR11649">
    <property type="entry name" value="MSS1/TRME-RELATED GTP-BINDING PROTEIN"/>
    <property type="match status" value="1"/>
</dbReference>
<evidence type="ECO:0000256" key="4">
    <source>
        <dbReference type="ARBA" id="ARBA00022723"/>
    </source>
</evidence>
<reference evidence="12 13" key="1">
    <citation type="journal article" date="2013" name="Genome Announc.">
        <title>Genome Sequence of Mycoplasma columbinum Strain SF7.</title>
        <authorList>
            <person name="Guo Z."/>
            <person name="Xu X."/>
            <person name="Zheng Q."/>
            <person name="Li T."/>
            <person name="Kuang S."/>
            <person name="Zhang Z."/>
            <person name="Chen Y."/>
            <person name="Lu X."/>
            <person name="Zhou R."/>
            <person name="Bi D."/>
            <person name="Jin H."/>
        </authorList>
    </citation>
    <scope>NUCLEOTIDE SEQUENCE [LARGE SCALE GENOMIC DNA]</scope>
    <source>
        <strain evidence="12 13">SF7</strain>
    </source>
</reference>
<evidence type="ECO:0000256" key="7">
    <source>
        <dbReference type="ARBA" id="ARBA00023134"/>
    </source>
</evidence>
<evidence type="ECO:0000256" key="10">
    <source>
        <dbReference type="HAMAP-Rule" id="MF_00321"/>
    </source>
</evidence>
<evidence type="ECO:0000256" key="6">
    <source>
        <dbReference type="ARBA" id="ARBA00022842"/>
    </source>
</evidence>
<comment type="cofactor">
    <cofactor evidence="1">
        <name>Mg(2+)</name>
        <dbReference type="ChEBI" id="CHEBI:18420"/>
    </cofactor>
</comment>
<dbReference type="InterPro" id="IPR027417">
    <property type="entry name" value="P-loop_NTPase"/>
</dbReference>
<dbReference type="NCBIfam" id="TIGR03598">
    <property type="entry name" value="GTPase_YsxC"/>
    <property type="match status" value="1"/>
</dbReference>
<name>F9UKH0_9BACT</name>
<evidence type="ECO:0000313" key="13">
    <source>
        <dbReference type="Proteomes" id="UP000004978"/>
    </source>
</evidence>
<evidence type="ECO:0000259" key="11">
    <source>
        <dbReference type="PROSITE" id="PS51706"/>
    </source>
</evidence>
<gene>
    <name evidence="10 12" type="primary">engB</name>
    <name evidence="12" type="ORF">MCSF7_01916</name>
</gene>
<dbReference type="PANTHER" id="PTHR11649:SF13">
    <property type="entry name" value="ENGB-TYPE G DOMAIN-CONTAINING PROTEIN"/>
    <property type="match status" value="1"/>
</dbReference>
<dbReference type="HAMAP" id="MF_00321">
    <property type="entry name" value="GTPase_EngB"/>
    <property type="match status" value="1"/>
</dbReference>
<dbReference type="GO" id="GO:0046872">
    <property type="term" value="F:metal ion binding"/>
    <property type="evidence" value="ECO:0007669"/>
    <property type="project" value="UniProtKB-KW"/>
</dbReference>
<dbReference type="SUPFAM" id="SSF52540">
    <property type="entry name" value="P-loop containing nucleoside triphosphate hydrolases"/>
    <property type="match status" value="1"/>
</dbReference>
<dbReference type="AlphaFoldDB" id="F9UKH0"/>
<dbReference type="eggNOG" id="COG0218">
    <property type="taxonomic scope" value="Bacteria"/>
</dbReference>
<dbReference type="PROSITE" id="PS51706">
    <property type="entry name" value="G_ENGB"/>
    <property type="match status" value="1"/>
</dbReference>
<dbReference type="CDD" id="cd01876">
    <property type="entry name" value="YihA_EngB"/>
    <property type="match status" value="1"/>
</dbReference>
<organism evidence="12 13">
    <name type="scientific">Mycoplasmopsis columbina SF7</name>
    <dbReference type="NCBI Taxonomy" id="1037410"/>
    <lineage>
        <taxon>Bacteria</taxon>
        <taxon>Bacillati</taxon>
        <taxon>Mycoplasmatota</taxon>
        <taxon>Mycoplasmoidales</taxon>
        <taxon>Metamycoplasmataceae</taxon>
        <taxon>Mycoplasmopsis</taxon>
    </lineage>
</organism>
<dbReference type="InterPro" id="IPR019987">
    <property type="entry name" value="GTP-bd_ribosome_bio_YsxC"/>
</dbReference>
<evidence type="ECO:0000256" key="1">
    <source>
        <dbReference type="ARBA" id="ARBA00001946"/>
    </source>
</evidence>
<dbReference type="RefSeq" id="WP_006608788.1">
    <property type="nucleotide sequence ID" value="NZ_AFXA01000011.1"/>
</dbReference>
<dbReference type="GO" id="GO:0000917">
    <property type="term" value="P:division septum assembly"/>
    <property type="evidence" value="ECO:0007669"/>
    <property type="project" value="UniProtKB-KW"/>
</dbReference>
<dbReference type="InterPro" id="IPR006073">
    <property type="entry name" value="GTP-bd"/>
</dbReference>
<keyword evidence="13" id="KW-1185">Reference proteome</keyword>
<evidence type="ECO:0000256" key="5">
    <source>
        <dbReference type="ARBA" id="ARBA00022741"/>
    </source>
</evidence>
<keyword evidence="7 10" id="KW-0342">GTP-binding</keyword>
<keyword evidence="4" id="KW-0479">Metal-binding</keyword>
<keyword evidence="5 10" id="KW-0547">Nucleotide-binding</keyword>
<evidence type="ECO:0000256" key="3">
    <source>
        <dbReference type="ARBA" id="ARBA00022618"/>
    </source>
</evidence>
<dbReference type="EMBL" id="AFXA01000011">
    <property type="protein sequence ID" value="EGV00175.1"/>
    <property type="molecule type" value="Genomic_DNA"/>
</dbReference>
<evidence type="ECO:0000256" key="2">
    <source>
        <dbReference type="ARBA" id="ARBA00009638"/>
    </source>
</evidence>
<proteinExistence type="inferred from homology"/>
<protein>
    <recommendedName>
        <fullName evidence="10">Probable GTP-binding protein EngB</fullName>
    </recommendedName>
</protein>
<dbReference type="InterPro" id="IPR030393">
    <property type="entry name" value="G_ENGB_dom"/>
</dbReference>
<dbReference type="GO" id="GO:0005525">
    <property type="term" value="F:GTP binding"/>
    <property type="evidence" value="ECO:0007669"/>
    <property type="project" value="UniProtKB-UniRule"/>
</dbReference>
<feature type="domain" description="EngB-type G" evidence="11">
    <location>
        <begin position="18"/>
        <end position="193"/>
    </location>
</feature>
<dbReference type="STRING" id="1037410.MCSF7_01916"/>
<accession>F9UKH0</accession>
<dbReference type="Gene3D" id="3.40.50.300">
    <property type="entry name" value="P-loop containing nucleotide triphosphate hydrolases"/>
    <property type="match status" value="1"/>
</dbReference>
<dbReference type="Pfam" id="PF01926">
    <property type="entry name" value="MMR_HSR1"/>
    <property type="match status" value="1"/>
</dbReference>